<dbReference type="Proteomes" id="UP000230750">
    <property type="component" value="Unassembled WGS sequence"/>
</dbReference>
<reference evidence="1 2" key="1">
    <citation type="journal article" date="2017" name="PLoS Biol.">
        <title>The sea cucumber genome provides insights into morphological evolution and visceral regeneration.</title>
        <authorList>
            <person name="Zhang X."/>
            <person name="Sun L."/>
            <person name="Yuan J."/>
            <person name="Sun Y."/>
            <person name="Gao Y."/>
            <person name="Zhang L."/>
            <person name="Li S."/>
            <person name="Dai H."/>
            <person name="Hamel J.F."/>
            <person name="Liu C."/>
            <person name="Yu Y."/>
            <person name="Liu S."/>
            <person name="Lin W."/>
            <person name="Guo K."/>
            <person name="Jin S."/>
            <person name="Xu P."/>
            <person name="Storey K.B."/>
            <person name="Huan P."/>
            <person name="Zhang T."/>
            <person name="Zhou Y."/>
            <person name="Zhang J."/>
            <person name="Lin C."/>
            <person name="Li X."/>
            <person name="Xing L."/>
            <person name="Huo D."/>
            <person name="Sun M."/>
            <person name="Wang L."/>
            <person name="Mercier A."/>
            <person name="Li F."/>
            <person name="Yang H."/>
            <person name="Xiang J."/>
        </authorList>
    </citation>
    <scope>NUCLEOTIDE SEQUENCE [LARGE SCALE GENOMIC DNA]</scope>
    <source>
        <strain evidence="1">Shaxun</strain>
        <tissue evidence="1">Muscle</tissue>
    </source>
</reference>
<name>A0A2G8KIZ9_STIJA</name>
<sequence>MGVGAGKGPAYGMPISPLSEYAEKSSKSRQERFLIDAPALVDLGHGTVRYREDGTTNPVIQKQTDVKTGYFYHSRLDDYSEDATLYPEDEFKTKYIYKGPPKARGKRLYYIYGIGMTAEDQKQKAKETYKPQGRGYVWPSSFKNPNHFFYALEFLIKNDEENDSEDEAEDVKTSVNSNLLRFILNDVDTIDTLKKRVAVRLLIPSSIVFINYREKDLGNEEVIGSL</sequence>
<dbReference type="EMBL" id="MRZV01000546">
    <property type="protein sequence ID" value="PIK47981.1"/>
    <property type="molecule type" value="Genomic_DNA"/>
</dbReference>
<evidence type="ECO:0000313" key="1">
    <source>
        <dbReference type="EMBL" id="PIK47981.1"/>
    </source>
</evidence>
<evidence type="ECO:0000313" key="2">
    <source>
        <dbReference type="Proteomes" id="UP000230750"/>
    </source>
</evidence>
<gene>
    <name evidence="1" type="ORF">BSL78_15129</name>
</gene>
<comment type="caution">
    <text evidence="1">The sequence shown here is derived from an EMBL/GenBank/DDBJ whole genome shotgun (WGS) entry which is preliminary data.</text>
</comment>
<organism evidence="1 2">
    <name type="scientific">Stichopus japonicus</name>
    <name type="common">Sea cucumber</name>
    <dbReference type="NCBI Taxonomy" id="307972"/>
    <lineage>
        <taxon>Eukaryota</taxon>
        <taxon>Metazoa</taxon>
        <taxon>Echinodermata</taxon>
        <taxon>Eleutherozoa</taxon>
        <taxon>Echinozoa</taxon>
        <taxon>Holothuroidea</taxon>
        <taxon>Aspidochirotacea</taxon>
        <taxon>Aspidochirotida</taxon>
        <taxon>Stichopodidae</taxon>
        <taxon>Apostichopus</taxon>
    </lineage>
</organism>
<keyword evidence="2" id="KW-1185">Reference proteome</keyword>
<protein>
    <submittedName>
        <fullName evidence="1">Uncharacterized protein</fullName>
    </submittedName>
</protein>
<dbReference type="OrthoDB" id="9999810at2759"/>
<proteinExistence type="predicted"/>
<accession>A0A2G8KIZ9</accession>
<dbReference type="AlphaFoldDB" id="A0A2G8KIZ9"/>